<evidence type="ECO:0000313" key="8">
    <source>
        <dbReference type="Proteomes" id="UP000289437"/>
    </source>
</evidence>
<feature type="region of interest" description="Disordered" evidence="5">
    <location>
        <begin position="1"/>
        <end position="37"/>
    </location>
</feature>
<dbReference type="SUPFAM" id="SSF48498">
    <property type="entry name" value="Tetracyclin repressor-like, C-terminal domain"/>
    <property type="match status" value="1"/>
</dbReference>
<reference evidence="8" key="2">
    <citation type="submission" date="2019-02" db="EMBL/GenBank/DDBJ databases">
        <title>Granulicella sibirica sp. nov., a psychrotolerant acidobacterium isolated from an organic soil layer in forested tundra, West Siberia.</title>
        <authorList>
            <person name="Oshkin I.Y."/>
            <person name="Kulichevskaya I.S."/>
            <person name="Rijpstra W.I.C."/>
            <person name="Sinninghe Damste J.S."/>
            <person name="Rakitin A.L."/>
            <person name="Ravin N.V."/>
            <person name="Dedysh S.N."/>
        </authorList>
    </citation>
    <scope>NUCLEOTIDE SEQUENCE [LARGE SCALE GENOMIC DNA]</scope>
    <source>
        <strain evidence="8">AF10</strain>
    </source>
</reference>
<feature type="domain" description="HTH tetR-type" evidence="6">
    <location>
        <begin position="37"/>
        <end position="97"/>
    </location>
</feature>
<dbReference type="PROSITE" id="PS50977">
    <property type="entry name" value="HTH_TETR_2"/>
    <property type="match status" value="1"/>
</dbReference>
<dbReference type="InterPro" id="IPR001647">
    <property type="entry name" value="HTH_TetR"/>
</dbReference>
<evidence type="ECO:0000256" key="3">
    <source>
        <dbReference type="ARBA" id="ARBA00023163"/>
    </source>
</evidence>
<dbReference type="PANTHER" id="PTHR47506">
    <property type="entry name" value="TRANSCRIPTIONAL REGULATORY PROTEIN"/>
    <property type="match status" value="1"/>
</dbReference>
<reference evidence="7 8" key="1">
    <citation type="submission" date="2018-11" db="EMBL/GenBank/DDBJ databases">
        <authorList>
            <person name="Mardanov A.V."/>
            <person name="Ravin N.V."/>
            <person name="Dedysh S.N."/>
        </authorList>
    </citation>
    <scope>NUCLEOTIDE SEQUENCE [LARGE SCALE GENOMIC DNA]</scope>
    <source>
        <strain evidence="7 8">AF10</strain>
    </source>
</reference>
<keyword evidence="8" id="KW-1185">Reference proteome</keyword>
<evidence type="ECO:0000256" key="5">
    <source>
        <dbReference type="SAM" id="MobiDB-lite"/>
    </source>
</evidence>
<name>A0A4Q0T058_9BACT</name>
<keyword evidence="3" id="KW-0804">Transcription</keyword>
<keyword evidence="1" id="KW-0805">Transcription regulation</keyword>
<keyword evidence="2 4" id="KW-0238">DNA-binding</keyword>
<dbReference type="SUPFAM" id="SSF46689">
    <property type="entry name" value="Homeodomain-like"/>
    <property type="match status" value="1"/>
</dbReference>
<dbReference type="PANTHER" id="PTHR47506:SF6">
    <property type="entry name" value="HTH-TYPE TRANSCRIPTIONAL REPRESSOR NEMR"/>
    <property type="match status" value="1"/>
</dbReference>
<dbReference type="PRINTS" id="PR00455">
    <property type="entry name" value="HTHTETR"/>
</dbReference>
<dbReference type="InterPro" id="IPR009057">
    <property type="entry name" value="Homeodomain-like_sf"/>
</dbReference>
<evidence type="ECO:0000256" key="2">
    <source>
        <dbReference type="ARBA" id="ARBA00023125"/>
    </source>
</evidence>
<dbReference type="EMBL" id="RDSM01000003">
    <property type="protein sequence ID" value="RXH54746.1"/>
    <property type="molecule type" value="Genomic_DNA"/>
</dbReference>
<dbReference type="Gene3D" id="1.10.10.60">
    <property type="entry name" value="Homeodomain-like"/>
    <property type="match status" value="1"/>
</dbReference>
<evidence type="ECO:0000256" key="1">
    <source>
        <dbReference type="ARBA" id="ARBA00023015"/>
    </source>
</evidence>
<dbReference type="AlphaFoldDB" id="A0A4Q0T058"/>
<accession>A0A4Q0T058</accession>
<proteinExistence type="predicted"/>
<dbReference type="Proteomes" id="UP000289437">
    <property type="component" value="Unassembled WGS sequence"/>
</dbReference>
<organism evidence="7 8">
    <name type="scientific">Granulicella sibirica</name>
    <dbReference type="NCBI Taxonomy" id="2479048"/>
    <lineage>
        <taxon>Bacteria</taxon>
        <taxon>Pseudomonadati</taxon>
        <taxon>Acidobacteriota</taxon>
        <taxon>Terriglobia</taxon>
        <taxon>Terriglobales</taxon>
        <taxon>Acidobacteriaceae</taxon>
        <taxon>Granulicella</taxon>
    </lineage>
</organism>
<gene>
    <name evidence="7" type="ORF">GRAN_3850</name>
</gene>
<evidence type="ECO:0000256" key="4">
    <source>
        <dbReference type="PROSITE-ProRule" id="PRU00335"/>
    </source>
</evidence>
<dbReference type="Gene3D" id="1.10.357.10">
    <property type="entry name" value="Tetracycline Repressor, domain 2"/>
    <property type="match status" value="1"/>
</dbReference>
<dbReference type="InterPro" id="IPR036271">
    <property type="entry name" value="Tet_transcr_reg_TetR-rel_C_sf"/>
</dbReference>
<sequence length="241" mass="27719">MRAASHKATSYFAARQDEPPSRTISSPRRLSREESQRQTRARLIEVGRQHFLAYGLGGAVAEKIAEEAGYSRGALYSNFAGKEDLFVAVMQEEHQRYCELYKAIYRDNGDSEKMLQELRTTYIDMLVNPEWVILWAEFQSEAVRNKEMQSRYRQFYHAMVQDSVNRLTEHIENGSLLCKMSPSNFVLAMSSFAHGLALRQRVVGSQPSERTTRKLIGEVFDTLIRTHAGEWKVDSHRPLNP</sequence>
<evidence type="ECO:0000313" key="7">
    <source>
        <dbReference type="EMBL" id="RXH54746.1"/>
    </source>
</evidence>
<protein>
    <submittedName>
        <fullName evidence="7">Transcriptional regulator, TetR family</fullName>
    </submittedName>
</protein>
<comment type="caution">
    <text evidence="7">The sequence shown here is derived from an EMBL/GenBank/DDBJ whole genome shotgun (WGS) entry which is preliminary data.</text>
</comment>
<dbReference type="Pfam" id="PF00440">
    <property type="entry name" value="TetR_N"/>
    <property type="match status" value="1"/>
</dbReference>
<feature type="DNA-binding region" description="H-T-H motif" evidence="4">
    <location>
        <begin position="60"/>
        <end position="79"/>
    </location>
</feature>
<evidence type="ECO:0000259" key="6">
    <source>
        <dbReference type="PROSITE" id="PS50977"/>
    </source>
</evidence>
<dbReference type="GO" id="GO:0003677">
    <property type="term" value="F:DNA binding"/>
    <property type="evidence" value="ECO:0007669"/>
    <property type="project" value="UniProtKB-UniRule"/>
</dbReference>